<dbReference type="Proteomes" id="UP000184096">
    <property type="component" value="Chromosome I"/>
</dbReference>
<dbReference type="EMBL" id="LT670849">
    <property type="protein sequence ID" value="SHN84023.1"/>
    <property type="molecule type" value="Genomic_DNA"/>
</dbReference>
<dbReference type="SUPFAM" id="SSF52499">
    <property type="entry name" value="Isochorismatase-like hydrolases"/>
    <property type="match status" value="1"/>
</dbReference>
<dbReference type="CDD" id="cd00431">
    <property type="entry name" value="cysteine_hydrolases"/>
    <property type="match status" value="1"/>
</dbReference>
<dbReference type="RefSeq" id="WP_072823077.1">
    <property type="nucleotide sequence ID" value="NZ_LT670849.1"/>
</dbReference>
<evidence type="ECO:0000256" key="1">
    <source>
        <dbReference type="ARBA" id="ARBA00022801"/>
    </source>
</evidence>
<evidence type="ECO:0000313" key="3">
    <source>
        <dbReference type="EMBL" id="SHN84023.1"/>
    </source>
</evidence>
<dbReference type="InterPro" id="IPR000868">
    <property type="entry name" value="Isochorismatase-like_dom"/>
</dbReference>
<gene>
    <name evidence="3" type="ORF">SAMN05444170_5755</name>
</gene>
<feature type="domain" description="Isochorismatase-like" evidence="2">
    <location>
        <begin position="32"/>
        <end position="218"/>
    </location>
</feature>
<dbReference type="AlphaFoldDB" id="A0A1M7ULX9"/>
<dbReference type="PANTHER" id="PTHR43540:SF6">
    <property type="entry name" value="ISOCHORISMATASE-LIKE DOMAIN-CONTAINING PROTEIN"/>
    <property type="match status" value="1"/>
</dbReference>
<dbReference type="Pfam" id="PF00857">
    <property type="entry name" value="Isochorismatase"/>
    <property type="match status" value="1"/>
</dbReference>
<name>A0A1M7ULX9_9BRAD</name>
<evidence type="ECO:0000259" key="2">
    <source>
        <dbReference type="Pfam" id="PF00857"/>
    </source>
</evidence>
<accession>A0A1M7ULX9</accession>
<dbReference type="PANTHER" id="PTHR43540">
    <property type="entry name" value="PEROXYUREIDOACRYLATE/UREIDOACRYLATE AMIDOHYDROLASE-RELATED"/>
    <property type="match status" value="1"/>
</dbReference>
<dbReference type="OrthoDB" id="9807387at2"/>
<dbReference type="InterPro" id="IPR050272">
    <property type="entry name" value="Isochorismatase-like_hydrls"/>
</dbReference>
<proteinExistence type="predicted"/>
<keyword evidence="1 3" id="KW-0378">Hydrolase</keyword>
<organism evidence="3 4">
    <name type="scientific">Bradyrhizobium erythrophlei</name>
    <dbReference type="NCBI Taxonomy" id="1437360"/>
    <lineage>
        <taxon>Bacteria</taxon>
        <taxon>Pseudomonadati</taxon>
        <taxon>Pseudomonadota</taxon>
        <taxon>Alphaproteobacteria</taxon>
        <taxon>Hyphomicrobiales</taxon>
        <taxon>Nitrobacteraceae</taxon>
        <taxon>Bradyrhizobium</taxon>
    </lineage>
</organism>
<sequence length="235" mass="25800">MHKIEMSSDVLDRIKGFRHEFHMFGNIIPSRTAHIIVDLQNGFMEPGATVELPVAREIVPNVNRICEAVRAAGGINVFIRYLIDEETQVSWSSWFNDFASPQRRTAMIETFGKDCHGFALWPGLDVQATDLIVDKTRFGAFVPGSSNLHEILQARGIDTLIITGTATNVCCESTARDAMQMNYKVIFVADGNAALTDAEHNATLNNMVTLFADVMTTSELVGFLDSAAAMGQAAE</sequence>
<reference evidence="4" key="1">
    <citation type="submission" date="2016-11" db="EMBL/GenBank/DDBJ databases">
        <authorList>
            <person name="Varghese N."/>
            <person name="Submissions S."/>
        </authorList>
    </citation>
    <scope>NUCLEOTIDE SEQUENCE [LARGE SCALE GENOMIC DNA]</scope>
    <source>
        <strain evidence="4">GAS401</strain>
    </source>
</reference>
<keyword evidence="4" id="KW-1185">Reference proteome</keyword>
<dbReference type="InterPro" id="IPR036380">
    <property type="entry name" value="Isochorismatase-like_sf"/>
</dbReference>
<protein>
    <submittedName>
        <fullName evidence="3">Ureidoacrylate peracid hydrolase</fullName>
    </submittedName>
</protein>
<dbReference type="GO" id="GO:0016787">
    <property type="term" value="F:hydrolase activity"/>
    <property type="evidence" value="ECO:0007669"/>
    <property type="project" value="UniProtKB-KW"/>
</dbReference>
<evidence type="ECO:0000313" key="4">
    <source>
        <dbReference type="Proteomes" id="UP000184096"/>
    </source>
</evidence>
<dbReference type="Gene3D" id="3.40.50.850">
    <property type="entry name" value="Isochorismatase-like"/>
    <property type="match status" value="1"/>
</dbReference>